<dbReference type="Pfam" id="PF01344">
    <property type="entry name" value="Kelch_1"/>
    <property type="match status" value="1"/>
</dbReference>
<feature type="region of interest" description="Disordered" evidence="1">
    <location>
        <begin position="1"/>
        <end position="23"/>
    </location>
</feature>
<keyword evidence="3" id="KW-1185">Reference proteome</keyword>
<dbReference type="EMBL" id="JBJKBG010000005">
    <property type="protein sequence ID" value="KAL3740187.1"/>
    <property type="molecule type" value="Genomic_DNA"/>
</dbReference>
<name>A0ABD3KLQ8_EUCGL</name>
<reference evidence="2 3" key="1">
    <citation type="submission" date="2024-11" db="EMBL/GenBank/DDBJ databases">
        <title>Chromosome-level genome assembly of Eucalyptus globulus Labill. provides insights into its genome evolution.</title>
        <authorList>
            <person name="Li X."/>
        </authorList>
    </citation>
    <scope>NUCLEOTIDE SEQUENCE [LARGE SCALE GENOMIC DNA]</scope>
    <source>
        <strain evidence="2">CL2024</strain>
        <tissue evidence="2">Fresh tender leaves</tissue>
    </source>
</reference>
<sequence>MPMSCLTSTPRPATPPPSSEFPPSSGHLVYVPFCLKDPTLKADTASNWIERYDPATNSWSYVSLIPHVVEGHVLKGFAMVSVGETVYVIGGRLCHKEMTHVSDVLADWVDVEVEILSTVMKYNARTEQWSACASLGTPRSDFACAVWDDKIYVAGGQSNLGCARGISSAEVYDPVLDEWSPLPDMNTMRYKSVGVTWQGKIHVVSGFAERLNSDRTFPFITERSSAEVFDPRTGTWELMVRMWQLDVPPNLIVAVDGKLFSSGDCLKAWKGHIEAYDAELNMWNEVENSCHRELSQPAKRLFLTVAPIGTNLYFLRGYRFSGEPPPIVSMACKFDTSATTRDAWTSFEPVVEATEKELCSHCCVVKLL</sequence>
<dbReference type="InterPro" id="IPR015915">
    <property type="entry name" value="Kelch-typ_b-propeller"/>
</dbReference>
<dbReference type="PANTHER" id="PTHR47365">
    <property type="entry name" value="PLANT PROTEIN, PUTATIVE-RELATED"/>
    <property type="match status" value="1"/>
</dbReference>
<protein>
    <recommendedName>
        <fullName evidence="4">Kelch repeat-containing F-box family protein</fullName>
    </recommendedName>
</protein>
<comment type="caution">
    <text evidence="2">The sequence shown here is derived from an EMBL/GenBank/DDBJ whole genome shotgun (WGS) entry which is preliminary data.</text>
</comment>
<dbReference type="AlphaFoldDB" id="A0ABD3KLQ8"/>
<evidence type="ECO:0000313" key="3">
    <source>
        <dbReference type="Proteomes" id="UP001634007"/>
    </source>
</evidence>
<dbReference type="SMART" id="SM00612">
    <property type="entry name" value="Kelch"/>
    <property type="match status" value="2"/>
</dbReference>
<dbReference type="InterPro" id="IPR006652">
    <property type="entry name" value="Kelch_1"/>
</dbReference>
<gene>
    <name evidence="2" type="ORF">ACJRO7_021460</name>
</gene>
<accession>A0ABD3KLQ8</accession>
<evidence type="ECO:0000256" key="1">
    <source>
        <dbReference type="SAM" id="MobiDB-lite"/>
    </source>
</evidence>
<dbReference type="Gene3D" id="2.120.10.80">
    <property type="entry name" value="Kelch-type beta propeller"/>
    <property type="match status" value="2"/>
</dbReference>
<proteinExistence type="predicted"/>
<dbReference type="Proteomes" id="UP001634007">
    <property type="component" value="Unassembled WGS sequence"/>
</dbReference>
<organism evidence="2 3">
    <name type="scientific">Eucalyptus globulus</name>
    <name type="common">Tasmanian blue gum</name>
    <dbReference type="NCBI Taxonomy" id="34317"/>
    <lineage>
        <taxon>Eukaryota</taxon>
        <taxon>Viridiplantae</taxon>
        <taxon>Streptophyta</taxon>
        <taxon>Embryophyta</taxon>
        <taxon>Tracheophyta</taxon>
        <taxon>Spermatophyta</taxon>
        <taxon>Magnoliopsida</taxon>
        <taxon>eudicotyledons</taxon>
        <taxon>Gunneridae</taxon>
        <taxon>Pentapetalae</taxon>
        <taxon>rosids</taxon>
        <taxon>malvids</taxon>
        <taxon>Myrtales</taxon>
        <taxon>Myrtaceae</taxon>
        <taxon>Myrtoideae</taxon>
        <taxon>Eucalypteae</taxon>
        <taxon>Eucalyptus</taxon>
    </lineage>
</organism>
<evidence type="ECO:0000313" key="2">
    <source>
        <dbReference type="EMBL" id="KAL3740187.1"/>
    </source>
</evidence>
<dbReference type="SUPFAM" id="SSF117281">
    <property type="entry name" value="Kelch motif"/>
    <property type="match status" value="1"/>
</dbReference>
<evidence type="ECO:0008006" key="4">
    <source>
        <dbReference type="Google" id="ProtNLM"/>
    </source>
</evidence>
<dbReference type="PANTHER" id="PTHR47365:SF1">
    <property type="entry name" value="F-BOX_KELCH-REPEAT PROTEIN"/>
    <property type="match status" value="1"/>
</dbReference>